<evidence type="ECO:0000313" key="9">
    <source>
        <dbReference type="EMBL" id="KAF9607360.1"/>
    </source>
</evidence>
<dbReference type="GO" id="GO:0030247">
    <property type="term" value="F:polysaccharide binding"/>
    <property type="evidence" value="ECO:0007669"/>
    <property type="project" value="InterPro"/>
</dbReference>
<dbReference type="PANTHER" id="PTHR27005:SF283">
    <property type="entry name" value="OS02G0633066 PROTEIN"/>
    <property type="match status" value="1"/>
</dbReference>
<dbReference type="CDD" id="cd14066">
    <property type="entry name" value="STKc_IRAK"/>
    <property type="match status" value="1"/>
</dbReference>
<evidence type="ECO:0000256" key="3">
    <source>
        <dbReference type="ARBA" id="ARBA00022741"/>
    </source>
</evidence>
<keyword evidence="4" id="KW-0067">ATP-binding</keyword>
<reference evidence="9 10" key="1">
    <citation type="submission" date="2020-10" db="EMBL/GenBank/DDBJ databases">
        <title>The Coptis chinensis genome and diversification of protoberbering-type alkaloids.</title>
        <authorList>
            <person name="Wang B."/>
            <person name="Shu S."/>
            <person name="Song C."/>
            <person name="Liu Y."/>
        </authorList>
    </citation>
    <scope>NUCLEOTIDE SEQUENCE [LARGE SCALE GENOMIC DNA]</scope>
    <source>
        <strain evidence="9">HL-2020</strain>
        <tissue evidence="9">Leaf</tissue>
    </source>
</reference>
<organism evidence="9 10">
    <name type="scientific">Coptis chinensis</name>
    <dbReference type="NCBI Taxonomy" id="261450"/>
    <lineage>
        <taxon>Eukaryota</taxon>
        <taxon>Viridiplantae</taxon>
        <taxon>Streptophyta</taxon>
        <taxon>Embryophyta</taxon>
        <taxon>Tracheophyta</taxon>
        <taxon>Spermatophyta</taxon>
        <taxon>Magnoliopsida</taxon>
        <taxon>Ranunculales</taxon>
        <taxon>Ranunculaceae</taxon>
        <taxon>Coptidoideae</taxon>
        <taxon>Coptis</taxon>
    </lineage>
</organism>
<dbReference type="GO" id="GO:0005886">
    <property type="term" value="C:plasma membrane"/>
    <property type="evidence" value="ECO:0007669"/>
    <property type="project" value="TreeGrafter"/>
</dbReference>
<dbReference type="EMBL" id="JADFTS010000005">
    <property type="protein sequence ID" value="KAF9607360.1"/>
    <property type="molecule type" value="Genomic_DNA"/>
</dbReference>
<keyword evidence="7" id="KW-0472">Membrane</keyword>
<evidence type="ECO:0000256" key="1">
    <source>
        <dbReference type="ARBA" id="ARBA00004479"/>
    </source>
</evidence>
<dbReference type="Pfam" id="PF07714">
    <property type="entry name" value="PK_Tyr_Ser-Thr"/>
    <property type="match status" value="1"/>
</dbReference>
<dbReference type="PROSITE" id="PS50011">
    <property type="entry name" value="PROTEIN_KINASE_DOM"/>
    <property type="match status" value="1"/>
</dbReference>
<keyword evidence="6" id="KW-0325">Glycoprotein</keyword>
<dbReference type="GO" id="GO:0004674">
    <property type="term" value="F:protein serine/threonine kinase activity"/>
    <property type="evidence" value="ECO:0007669"/>
    <property type="project" value="TreeGrafter"/>
</dbReference>
<dbReference type="SUPFAM" id="SSF56112">
    <property type="entry name" value="Protein kinase-like (PK-like)"/>
    <property type="match status" value="1"/>
</dbReference>
<keyword evidence="7" id="KW-1133">Transmembrane helix</keyword>
<evidence type="ECO:0000256" key="4">
    <source>
        <dbReference type="ARBA" id="ARBA00022840"/>
    </source>
</evidence>
<name>A0A835LTV0_9MAGN</name>
<evidence type="ECO:0000256" key="6">
    <source>
        <dbReference type="ARBA" id="ARBA00023180"/>
    </source>
</evidence>
<dbReference type="OrthoDB" id="4062651at2759"/>
<keyword evidence="3" id="KW-0547">Nucleotide-binding</keyword>
<proteinExistence type="predicted"/>
<dbReference type="SMART" id="SM00220">
    <property type="entry name" value="S_TKc"/>
    <property type="match status" value="1"/>
</dbReference>
<gene>
    <name evidence="9" type="ORF">IFM89_033948</name>
</gene>
<feature type="domain" description="Protein kinase" evidence="8">
    <location>
        <begin position="427"/>
        <end position="701"/>
    </location>
</feature>
<dbReference type="InterPro" id="IPR025287">
    <property type="entry name" value="WAK_GUB"/>
</dbReference>
<dbReference type="FunFam" id="1.10.510.10:FF:000084">
    <property type="entry name" value="Wall-associated receptor kinase 2"/>
    <property type="match status" value="1"/>
</dbReference>
<protein>
    <recommendedName>
        <fullName evidence="8">Protein kinase domain-containing protein</fullName>
    </recommendedName>
</protein>
<dbReference type="InterPro" id="IPR045274">
    <property type="entry name" value="WAK-like"/>
</dbReference>
<feature type="transmembrane region" description="Helical" evidence="7">
    <location>
        <begin position="6"/>
        <end position="29"/>
    </location>
</feature>
<comment type="caution">
    <text evidence="9">The sequence shown here is derived from an EMBL/GenBank/DDBJ whole genome shotgun (WGS) entry which is preliminary data.</text>
</comment>
<keyword evidence="10" id="KW-1185">Reference proteome</keyword>
<dbReference type="InterPro" id="IPR008271">
    <property type="entry name" value="Ser/Thr_kinase_AS"/>
</dbReference>
<dbReference type="PROSITE" id="PS00108">
    <property type="entry name" value="PROTEIN_KINASE_ST"/>
    <property type="match status" value="1"/>
</dbReference>
<evidence type="ECO:0000313" key="10">
    <source>
        <dbReference type="Proteomes" id="UP000631114"/>
    </source>
</evidence>
<evidence type="ECO:0000259" key="8">
    <source>
        <dbReference type="PROSITE" id="PS50011"/>
    </source>
</evidence>
<sequence length="713" mass="78870">MELCPVTIFIAFRSYSTVLAILLVPFLNFSSVFVLTSKLGSPFPGCPDKCGEVEISYPFGIGNGCFLEGFEVTCTNQSIPFLAKSNLRVIDILQGEVRVDSSPFFTSGCLAKTPIVMNLTVSSPYTISNNLNRYIIVGCSTRALLVDLTDPAGFNHCDSLCDLTMKDNFCTGSGCCEMLLPKLYTNELIFLTYIAETTSIPSGSGRPCTYGYGFIVEEGSYTFKMTDVSALDNQTRNFTMKLSWAIEEQQFGKLIQNLCGENSIPYVTGRPSSYLCKCISGYDGNPYLNGSQGCQDAYNCTGMRSNPCVLDATCRFRIGQNAASVVYDCVCPTGMIGDGFKSAEGCKKRSKVKLILSVVIFNIALICCISLLYWVLKRRFLSQTRMKYFLQNGGLLLQRHVSLSKDTSNSHAKIFSAQELKKATNYFETKFALGHGGQGTVYQGVLSDGSKIAVKKSHSVDQCQVDNFINELIILNQINHRNIVKLIGTCLETEIPLLVYEFISGGTLYEKLHGSPEQSIQLSWKDRLRIAIEVGEALSYLHSYACMPIFHRDVKSSNILLNENNTAKLADFGISRLVPLGKCLVSTAVQGTIGYLDPEYFITGKLTEKSDVYSFGVVLLELLTGRMPIIHDDDTQDYSGLVVYFQSYIGKCNFFEILDGRILDGKIMYEMKAVSEIASRCLSEFGTERPTMKTVVLELLLIGSETQRTLLAC</sequence>
<dbReference type="InterPro" id="IPR001245">
    <property type="entry name" value="Ser-Thr/Tyr_kinase_cat_dom"/>
</dbReference>
<keyword evidence="5" id="KW-1015">Disulfide bond</keyword>
<dbReference type="GO" id="GO:0007166">
    <property type="term" value="P:cell surface receptor signaling pathway"/>
    <property type="evidence" value="ECO:0007669"/>
    <property type="project" value="InterPro"/>
</dbReference>
<dbReference type="Gene3D" id="3.30.200.20">
    <property type="entry name" value="Phosphorylase Kinase, domain 1"/>
    <property type="match status" value="1"/>
</dbReference>
<dbReference type="AlphaFoldDB" id="A0A835LTV0"/>
<accession>A0A835LTV0</accession>
<comment type="subcellular location">
    <subcellularLocation>
        <location evidence="1">Membrane</location>
        <topology evidence="1">Single-pass type I membrane protein</topology>
    </subcellularLocation>
</comment>
<dbReference type="InterPro" id="IPR000719">
    <property type="entry name" value="Prot_kinase_dom"/>
</dbReference>
<evidence type="ECO:0000256" key="7">
    <source>
        <dbReference type="SAM" id="Phobius"/>
    </source>
</evidence>
<dbReference type="Pfam" id="PF13947">
    <property type="entry name" value="GUB_WAK_bind"/>
    <property type="match status" value="1"/>
</dbReference>
<keyword evidence="2" id="KW-0732">Signal</keyword>
<dbReference type="GO" id="GO:0005524">
    <property type="term" value="F:ATP binding"/>
    <property type="evidence" value="ECO:0007669"/>
    <property type="project" value="UniProtKB-KW"/>
</dbReference>
<dbReference type="Gene3D" id="1.10.510.10">
    <property type="entry name" value="Transferase(Phosphotransferase) domain 1"/>
    <property type="match status" value="1"/>
</dbReference>
<evidence type="ECO:0000256" key="2">
    <source>
        <dbReference type="ARBA" id="ARBA00022729"/>
    </source>
</evidence>
<feature type="transmembrane region" description="Helical" evidence="7">
    <location>
        <begin position="354"/>
        <end position="376"/>
    </location>
</feature>
<dbReference type="InterPro" id="IPR011009">
    <property type="entry name" value="Kinase-like_dom_sf"/>
</dbReference>
<evidence type="ECO:0000256" key="5">
    <source>
        <dbReference type="ARBA" id="ARBA00023157"/>
    </source>
</evidence>
<keyword evidence="7" id="KW-0812">Transmembrane</keyword>
<dbReference type="Proteomes" id="UP000631114">
    <property type="component" value="Unassembled WGS sequence"/>
</dbReference>
<dbReference type="PANTHER" id="PTHR27005">
    <property type="entry name" value="WALL-ASSOCIATED RECEPTOR KINASE-LIKE 21"/>
    <property type="match status" value="1"/>
</dbReference>